<gene>
    <name evidence="2" type="ORF">GT003_25715</name>
</gene>
<feature type="transmembrane region" description="Helical" evidence="1">
    <location>
        <begin position="86"/>
        <end position="104"/>
    </location>
</feature>
<evidence type="ECO:0008006" key="4">
    <source>
        <dbReference type="Google" id="ProtNLM"/>
    </source>
</evidence>
<dbReference type="EMBL" id="JAAAMU010000018">
    <property type="protein sequence ID" value="NBC72408.1"/>
    <property type="molecule type" value="Genomic_DNA"/>
</dbReference>
<name>A0A7X5BZ81_9BACL</name>
<comment type="caution">
    <text evidence="2">The sequence shown here is derived from an EMBL/GenBank/DDBJ whole genome shotgun (WGS) entry which is preliminary data.</text>
</comment>
<dbReference type="PROSITE" id="PS51257">
    <property type="entry name" value="PROKAR_LIPOPROTEIN"/>
    <property type="match status" value="1"/>
</dbReference>
<protein>
    <recommendedName>
        <fullName evidence="4">Lipoprotein</fullName>
    </recommendedName>
</protein>
<dbReference type="Proteomes" id="UP000558113">
    <property type="component" value="Unassembled WGS sequence"/>
</dbReference>
<evidence type="ECO:0000313" key="2">
    <source>
        <dbReference type="EMBL" id="NBC72408.1"/>
    </source>
</evidence>
<sequence>MNMRSYIGLMASIGCILLCLILLYWNPYSGTPPERGTVLILTVMVILPACLGVAASMFKLRALMIIVFIWSVPYCLYIAVASIPSIFNLFGVVLLGYLVSAIGMKRTPI</sequence>
<evidence type="ECO:0000256" key="1">
    <source>
        <dbReference type="SAM" id="Phobius"/>
    </source>
</evidence>
<dbReference type="RefSeq" id="WP_161703362.1">
    <property type="nucleotide sequence ID" value="NZ_JAAAMU010000018.1"/>
</dbReference>
<dbReference type="OrthoDB" id="2621664at2"/>
<keyword evidence="1" id="KW-0472">Membrane</keyword>
<feature type="transmembrane region" description="Helical" evidence="1">
    <location>
        <begin position="62"/>
        <end position="80"/>
    </location>
</feature>
<evidence type="ECO:0000313" key="3">
    <source>
        <dbReference type="Proteomes" id="UP000558113"/>
    </source>
</evidence>
<proteinExistence type="predicted"/>
<dbReference type="AlphaFoldDB" id="A0A7X5BZ81"/>
<keyword evidence="1" id="KW-1133">Transmembrane helix</keyword>
<keyword evidence="1" id="KW-0812">Transmembrane</keyword>
<accession>A0A7X5BZ81</accession>
<feature type="transmembrane region" description="Helical" evidence="1">
    <location>
        <begin position="37"/>
        <end position="55"/>
    </location>
</feature>
<feature type="transmembrane region" description="Helical" evidence="1">
    <location>
        <begin position="7"/>
        <end position="25"/>
    </location>
</feature>
<organism evidence="2 3">
    <name type="scientific">Paenibacillus sacheonensis</name>
    <dbReference type="NCBI Taxonomy" id="742054"/>
    <lineage>
        <taxon>Bacteria</taxon>
        <taxon>Bacillati</taxon>
        <taxon>Bacillota</taxon>
        <taxon>Bacilli</taxon>
        <taxon>Bacillales</taxon>
        <taxon>Paenibacillaceae</taxon>
        <taxon>Paenibacillus</taxon>
    </lineage>
</organism>
<keyword evidence="3" id="KW-1185">Reference proteome</keyword>
<reference evidence="2 3" key="1">
    <citation type="submission" date="2020-01" db="EMBL/GenBank/DDBJ databases">
        <title>Paenibacillus soybeanensis sp. nov. isolated from the nodules of soybean (Glycine max(L.) Merr).</title>
        <authorList>
            <person name="Wang H."/>
        </authorList>
    </citation>
    <scope>NUCLEOTIDE SEQUENCE [LARGE SCALE GENOMIC DNA]</scope>
    <source>
        <strain evidence="2 3">DSM 23054</strain>
    </source>
</reference>